<dbReference type="HOGENOM" id="CLU_2813409_0_0_1"/>
<evidence type="ECO:0000313" key="2">
    <source>
        <dbReference type="Proteomes" id="UP000054217"/>
    </source>
</evidence>
<evidence type="ECO:0000313" key="1">
    <source>
        <dbReference type="EMBL" id="KIO09383.1"/>
    </source>
</evidence>
<protein>
    <submittedName>
        <fullName evidence="1">Uncharacterized protein</fullName>
    </submittedName>
</protein>
<sequence length="67" mass="7582">MSTAQRAHKHKSKQSVVLEIPSLDSTSTYTLCIRTRLSSEMMPTGVYKYGLQLEERQYALLSDEASD</sequence>
<reference evidence="1 2" key="1">
    <citation type="submission" date="2014-04" db="EMBL/GenBank/DDBJ databases">
        <authorList>
            <consortium name="DOE Joint Genome Institute"/>
            <person name="Kuo A."/>
            <person name="Kohler A."/>
            <person name="Costa M.D."/>
            <person name="Nagy L.G."/>
            <person name="Floudas D."/>
            <person name="Copeland A."/>
            <person name="Barry K.W."/>
            <person name="Cichocki N."/>
            <person name="Veneault-Fourrey C."/>
            <person name="LaButti K."/>
            <person name="Lindquist E.A."/>
            <person name="Lipzen A."/>
            <person name="Lundell T."/>
            <person name="Morin E."/>
            <person name="Murat C."/>
            <person name="Sun H."/>
            <person name="Tunlid A."/>
            <person name="Henrissat B."/>
            <person name="Grigoriev I.V."/>
            <person name="Hibbett D.S."/>
            <person name="Martin F."/>
            <person name="Nordberg H.P."/>
            <person name="Cantor M.N."/>
            <person name="Hua S.X."/>
        </authorList>
    </citation>
    <scope>NUCLEOTIDE SEQUENCE [LARGE SCALE GENOMIC DNA]</scope>
    <source>
        <strain evidence="1 2">Marx 270</strain>
    </source>
</reference>
<reference evidence="2" key="2">
    <citation type="submission" date="2015-01" db="EMBL/GenBank/DDBJ databases">
        <title>Evolutionary Origins and Diversification of the Mycorrhizal Mutualists.</title>
        <authorList>
            <consortium name="DOE Joint Genome Institute"/>
            <consortium name="Mycorrhizal Genomics Consortium"/>
            <person name="Kohler A."/>
            <person name="Kuo A."/>
            <person name="Nagy L.G."/>
            <person name="Floudas D."/>
            <person name="Copeland A."/>
            <person name="Barry K.W."/>
            <person name="Cichocki N."/>
            <person name="Veneault-Fourrey C."/>
            <person name="LaButti K."/>
            <person name="Lindquist E.A."/>
            <person name="Lipzen A."/>
            <person name="Lundell T."/>
            <person name="Morin E."/>
            <person name="Murat C."/>
            <person name="Riley R."/>
            <person name="Ohm R."/>
            <person name="Sun H."/>
            <person name="Tunlid A."/>
            <person name="Henrissat B."/>
            <person name="Grigoriev I.V."/>
            <person name="Hibbett D.S."/>
            <person name="Martin F."/>
        </authorList>
    </citation>
    <scope>NUCLEOTIDE SEQUENCE [LARGE SCALE GENOMIC DNA]</scope>
    <source>
        <strain evidence="2">Marx 270</strain>
    </source>
</reference>
<dbReference type="Proteomes" id="UP000054217">
    <property type="component" value="Unassembled WGS sequence"/>
</dbReference>
<organism evidence="1 2">
    <name type="scientific">Pisolithus tinctorius Marx 270</name>
    <dbReference type="NCBI Taxonomy" id="870435"/>
    <lineage>
        <taxon>Eukaryota</taxon>
        <taxon>Fungi</taxon>
        <taxon>Dikarya</taxon>
        <taxon>Basidiomycota</taxon>
        <taxon>Agaricomycotina</taxon>
        <taxon>Agaricomycetes</taxon>
        <taxon>Agaricomycetidae</taxon>
        <taxon>Boletales</taxon>
        <taxon>Sclerodermatineae</taxon>
        <taxon>Pisolithaceae</taxon>
        <taxon>Pisolithus</taxon>
    </lineage>
</organism>
<dbReference type="InParanoid" id="A0A0C3JJV0"/>
<proteinExistence type="predicted"/>
<name>A0A0C3JJV0_PISTI</name>
<accession>A0A0C3JJV0</accession>
<dbReference type="AlphaFoldDB" id="A0A0C3JJV0"/>
<dbReference type="EMBL" id="KN831954">
    <property type="protein sequence ID" value="KIO09383.1"/>
    <property type="molecule type" value="Genomic_DNA"/>
</dbReference>
<keyword evidence="2" id="KW-1185">Reference proteome</keyword>
<gene>
    <name evidence="1" type="ORF">M404DRAFT_21935</name>
</gene>